<dbReference type="GO" id="GO:0005886">
    <property type="term" value="C:plasma membrane"/>
    <property type="evidence" value="ECO:0007669"/>
    <property type="project" value="UniProtKB-SubCell"/>
</dbReference>
<evidence type="ECO:0000313" key="8">
    <source>
        <dbReference type="Proteomes" id="UP000258928"/>
    </source>
</evidence>
<keyword evidence="4 6" id="KW-1133">Transmembrane helix</keyword>
<reference evidence="7 8" key="1">
    <citation type="submission" date="2018-08" db="EMBL/GenBank/DDBJ databases">
        <authorList>
            <consortium name="Pathogen Informatics"/>
        </authorList>
    </citation>
    <scope>NUCLEOTIDE SEQUENCE [LARGE SCALE GENOMIC DNA]</scope>
    <source>
        <strain evidence="7 8">EuSCAPE_TR218</strain>
    </source>
</reference>
<feature type="transmembrane region" description="Helical" evidence="6">
    <location>
        <begin position="20"/>
        <end position="44"/>
    </location>
</feature>
<feature type="transmembrane region" description="Helical" evidence="6">
    <location>
        <begin position="286"/>
        <end position="309"/>
    </location>
</feature>
<evidence type="ECO:0000256" key="3">
    <source>
        <dbReference type="ARBA" id="ARBA00022692"/>
    </source>
</evidence>
<dbReference type="PIRSF" id="PIRSF006060">
    <property type="entry name" value="AA_transporter"/>
    <property type="match status" value="1"/>
</dbReference>
<feature type="transmembrane region" description="Helical" evidence="6">
    <location>
        <begin position="128"/>
        <end position="149"/>
    </location>
</feature>
<feature type="transmembrane region" description="Helical" evidence="6">
    <location>
        <begin position="194"/>
        <end position="218"/>
    </location>
</feature>
<evidence type="ECO:0000256" key="4">
    <source>
        <dbReference type="ARBA" id="ARBA00022989"/>
    </source>
</evidence>
<evidence type="ECO:0000256" key="1">
    <source>
        <dbReference type="ARBA" id="ARBA00004651"/>
    </source>
</evidence>
<dbReference type="AlphaFoldDB" id="A0ABD7P9B0"/>
<feature type="transmembrane region" description="Helical" evidence="6">
    <location>
        <begin position="56"/>
        <end position="77"/>
    </location>
</feature>
<evidence type="ECO:0000256" key="6">
    <source>
        <dbReference type="SAM" id="Phobius"/>
    </source>
</evidence>
<feature type="transmembrane region" description="Helical" evidence="6">
    <location>
        <begin position="442"/>
        <end position="462"/>
    </location>
</feature>
<dbReference type="Gene3D" id="1.20.1740.10">
    <property type="entry name" value="Amino acid/polyamine transporter I"/>
    <property type="match status" value="1"/>
</dbReference>
<feature type="transmembrane region" description="Helical" evidence="6">
    <location>
        <begin position="375"/>
        <end position="397"/>
    </location>
</feature>
<dbReference type="Proteomes" id="UP000258928">
    <property type="component" value="Unassembled WGS sequence"/>
</dbReference>
<comment type="caution">
    <text evidence="7">The sequence shown here is derived from an EMBL/GenBank/DDBJ whole genome shotgun (WGS) entry which is preliminary data.</text>
</comment>
<feature type="transmembrane region" description="Helical" evidence="6">
    <location>
        <begin position="238"/>
        <end position="258"/>
    </location>
</feature>
<sequence length="481" mass="51533">MTSNTTIKNSGLNRNAIGLWSLVFFVLATNGPLTGLVGVAPTAIVLGNGIGLPGAYLVAGIVYLLFCVGFVAMSRYIHNTGAFYAYVANGLGRPAGTAAAFLAIVSYAGLQIACYGMIGFFLSHALNFAGLPVPWWGASIFIALMVQLLSTRNVTVNGKALGLFMTLEVVVITLFDLGAILSSESPGPFSTQSFTVSSFMSHGVGAVFVFVASSFMGIETTAIYSEEARNPERTVPHATYIAVVLITVILVLSSWLLIQCYGPTQVIRQATLHPGDVWFIAAQRNVGSWLSVVMNVLLITSLFSIVLSLQNTLSRYLYALGREGVFLPLFAKLHVKHKTPCLAGLVVGIVDVILLLTCGLHHIDPMTGVLPLGSAPAALGILSVQVLTSIAVVNYFRKEARHTNLWQRLLAPLLSIIAMGFGVVFIVINMDLLTGGIKLLDTLIPLALIFTALYGVLVAVWLRIYRPVRYAQLGNSLNNDV</sequence>
<gene>
    <name evidence="7" type="primary">puuP_2</name>
    <name evidence="7" type="ORF">SAMEA3729809_03950</name>
</gene>
<accession>A0ABD7P9B0</accession>
<evidence type="ECO:0000313" key="7">
    <source>
        <dbReference type="EMBL" id="SXF96997.1"/>
    </source>
</evidence>
<feature type="transmembrane region" description="Helical" evidence="6">
    <location>
        <begin position="409"/>
        <end position="430"/>
    </location>
</feature>
<name>A0ABD7P9B0_KLEVA</name>
<dbReference type="PANTHER" id="PTHR42770">
    <property type="entry name" value="AMINO ACID TRANSPORTER-RELATED"/>
    <property type="match status" value="1"/>
</dbReference>
<keyword evidence="5 6" id="KW-0472">Membrane</keyword>
<feature type="transmembrane region" description="Helical" evidence="6">
    <location>
        <begin position="161"/>
        <end position="182"/>
    </location>
</feature>
<dbReference type="RefSeq" id="WP_110212718.1">
    <property type="nucleotide sequence ID" value="NZ_JAHKCA010000007.1"/>
</dbReference>
<dbReference type="InterPro" id="IPR002293">
    <property type="entry name" value="AA/rel_permease1"/>
</dbReference>
<dbReference type="Pfam" id="PF13520">
    <property type="entry name" value="AA_permease_2"/>
    <property type="match status" value="1"/>
</dbReference>
<keyword evidence="3 6" id="KW-0812">Transmembrane</keyword>
<feature type="transmembrane region" description="Helical" evidence="6">
    <location>
        <begin position="342"/>
        <end position="363"/>
    </location>
</feature>
<dbReference type="InterPro" id="IPR050367">
    <property type="entry name" value="APC_superfamily"/>
</dbReference>
<comment type="subcellular location">
    <subcellularLocation>
        <location evidence="1">Cell membrane</location>
        <topology evidence="1">Multi-pass membrane protein</topology>
    </subcellularLocation>
</comment>
<evidence type="ECO:0000256" key="5">
    <source>
        <dbReference type="ARBA" id="ARBA00023136"/>
    </source>
</evidence>
<feature type="transmembrane region" description="Helical" evidence="6">
    <location>
        <begin position="98"/>
        <end position="122"/>
    </location>
</feature>
<protein>
    <submittedName>
        <fullName evidence="7">Amino acid permease</fullName>
    </submittedName>
</protein>
<evidence type="ECO:0000256" key="2">
    <source>
        <dbReference type="ARBA" id="ARBA00022475"/>
    </source>
</evidence>
<dbReference type="PANTHER" id="PTHR42770:SF16">
    <property type="entry name" value="AMINO ACID PERMEASE"/>
    <property type="match status" value="1"/>
</dbReference>
<proteinExistence type="predicted"/>
<dbReference type="EMBL" id="UKAS01000013">
    <property type="protein sequence ID" value="SXF96997.1"/>
    <property type="molecule type" value="Genomic_DNA"/>
</dbReference>
<organism evidence="7 8">
    <name type="scientific">Klebsiella variicola</name>
    <dbReference type="NCBI Taxonomy" id="244366"/>
    <lineage>
        <taxon>Bacteria</taxon>
        <taxon>Pseudomonadati</taxon>
        <taxon>Pseudomonadota</taxon>
        <taxon>Gammaproteobacteria</taxon>
        <taxon>Enterobacterales</taxon>
        <taxon>Enterobacteriaceae</taxon>
        <taxon>Klebsiella/Raoultella group</taxon>
        <taxon>Klebsiella</taxon>
        <taxon>Klebsiella pneumoniae complex</taxon>
    </lineage>
</organism>
<keyword evidence="2" id="KW-1003">Cell membrane</keyword>